<dbReference type="InterPro" id="IPR009071">
    <property type="entry name" value="HMG_box_dom"/>
</dbReference>
<comment type="similarity">
    <text evidence="2">Belongs to the CCDC124 family.</text>
</comment>
<dbReference type="AlphaFoldDB" id="A0AAW0XT65"/>
<name>A0AAW0XT65_CHEQU</name>
<accession>A0AAW0XT65</accession>
<gene>
    <name evidence="7" type="ORF">OTU49_001185</name>
</gene>
<dbReference type="InterPro" id="IPR010422">
    <property type="entry name" value="Ccdc124/Oxs1"/>
</dbReference>
<protein>
    <recommendedName>
        <fullName evidence="6">HMG box domain-containing protein</fullName>
    </recommendedName>
</protein>
<evidence type="ECO:0000313" key="7">
    <source>
        <dbReference type="EMBL" id="KAK8743649.1"/>
    </source>
</evidence>
<evidence type="ECO:0000256" key="4">
    <source>
        <dbReference type="PROSITE-ProRule" id="PRU00267"/>
    </source>
</evidence>
<reference evidence="7 8" key="1">
    <citation type="journal article" date="2024" name="BMC Genomics">
        <title>Genome assembly of redclaw crayfish (Cherax quadricarinatus) provides insights into its immune adaptation and hypoxia tolerance.</title>
        <authorList>
            <person name="Liu Z."/>
            <person name="Zheng J."/>
            <person name="Li H."/>
            <person name="Fang K."/>
            <person name="Wang S."/>
            <person name="He J."/>
            <person name="Zhou D."/>
            <person name="Weng S."/>
            <person name="Chi M."/>
            <person name="Gu Z."/>
            <person name="He J."/>
            <person name="Li F."/>
            <person name="Wang M."/>
        </authorList>
    </citation>
    <scope>NUCLEOTIDE SEQUENCE [LARGE SCALE GENOMIC DNA]</scope>
    <source>
        <strain evidence="7">ZL_2023a</strain>
    </source>
</reference>
<dbReference type="InterPro" id="IPR054414">
    <property type="entry name" value="Ccdc124/Oxs1_C"/>
</dbReference>
<dbReference type="Proteomes" id="UP001445076">
    <property type="component" value="Unassembled WGS sequence"/>
</dbReference>
<dbReference type="EMBL" id="JARKIK010000024">
    <property type="protein sequence ID" value="KAK8743649.1"/>
    <property type="molecule type" value="Genomic_DNA"/>
</dbReference>
<comment type="subcellular location">
    <subcellularLocation>
        <location evidence="1">Midbody</location>
    </subcellularLocation>
</comment>
<dbReference type="GO" id="GO:0006366">
    <property type="term" value="P:transcription by RNA polymerase II"/>
    <property type="evidence" value="ECO:0007669"/>
    <property type="project" value="TreeGrafter"/>
</dbReference>
<organism evidence="7 8">
    <name type="scientific">Cherax quadricarinatus</name>
    <name type="common">Australian red claw crayfish</name>
    <dbReference type="NCBI Taxonomy" id="27406"/>
    <lineage>
        <taxon>Eukaryota</taxon>
        <taxon>Metazoa</taxon>
        <taxon>Ecdysozoa</taxon>
        <taxon>Arthropoda</taxon>
        <taxon>Crustacea</taxon>
        <taxon>Multicrustacea</taxon>
        <taxon>Malacostraca</taxon>
        <taxon>Eumalacostraca</taxon>
        <taxon>Eucarida</taxon>
        <taxon>Decapoda</taxon>
        <taxon>Pleocyemata</taxon>
        <taxon>Astacidea</taxon>
        <taxon>Parastacoidea</taxon>
        <taxon>Parastacidae</taxon>
        <taxon>Cherax</taxon>
    </lineage>
</organism>
<feature type="domain" description="HMG box" evidence="6">
    <location>
        <begin position="197"/>
        <end position="250"/>
    </location>
</feature>
<feature type="region of interest" description="Disordered" evidence="5">
    <location>
        <begin position="58"/>
        <end position="81"/>
    </location>
</feature>
<dbReference type="GO" id="GO:0003677">
    <property type="term" value="F:DNA binding"/>
    <property type="evidence" value="ECO:0007669"/>
    <property type="project" value="UniProtKB-UniRule"/>
</dbReference>
<comment type="caution">
    <text evidence="7">The sequence shown here is derived from an EMBL/GenBank/DDBJ whole genome shotgun (WGS) entry which is preliminary data.</text>
</comment>
<feature type="DNA-binding region" description="HMG box" evidence="4">
    <location>
        <begin position="197"/>
        <end position="250"/>
    </location>
</feature>
<dbReference type="GO" id="GO:0030496">
    <property type="term" value="C:midbody"/>
    <property type="evidence" value="ECO:0007669"/>
    <property type="project" value="UniProtKB-SubCell"/>
</dbReference>
<evidence type="ECO:0000313" key="8">
    <source>
        <dbReference type="Proteomes" id="UP001445076"/>
    </source>
</evidence>
<dbReference type="GO" id="GO:0003713">
    <property type="term" value="F:transcription coactivator activity"/>
    <property type="evidence" value="ECO:0007669"/>
    <property type="project" value="TreeGrafter"/>
</dbReference>
<keyword evidence="3" id="KW-0175">Coiled coil</keyword>
<feature type="compositionally biased region" description="Basic and acidic residues" evidence="5">
    <location>
        <begin position="60"/>
        <end position="74"/>
    </location>
</feature>
<evidence type="ECO:0000256" key="2">
    <source>
        <dbReference type="ARBA" id="ARBA00008296"/>
    </source>
</evidence>
<dbReference type="GO" id="GO:0005634">
    <property type="term" value="C:nucleus"/>
    <property type="evidence" value="ECO:0007669"/>
    <property type="project" value="UniProtKB-UniRule"/>
</dbReference>
<feature type="non-terminal residue" evidence="7">
    <location>
        <position position="1"/>
    </location>
</feature>
<dbReference type="PANTHER" id="PTHR21680">
    <property type="entry name" value="COILED-COIL DOMAIN-CONTAINING PROTEIN 124"/>
    <property type="match status" value="1"/>
</dbReference>
<proteinExistence type="inferred from homology"/>
<dbReference type="Pfam" id="PF06244">
    <property type="entry name" value="Ccdc124"/>
    <property type="match status" value="1"/>
</dbReference>
<keyword evidence="4" id="KW-0539">Nucleus</keyword>
<evidence type="ECO:0000259" key="6">
    <source>
        <dbReference type="PROSITE" id="PS50118"/>
    </source>
</evidence>
<dbReference type="PANTHER" id="PTHR21680:SF0">
    <property type="entry name" value="COILED-COIL DOMAIN-CONTAINING PROTEIN 124"/>
    <property type="match status" value="1"/>
</dbReference>
<sequence length="250" mass="28524">KSLSTQSICSVVKVDEDYSVLHPLLCLLPSLLLTKHYFLSKNMPKKFQGENSKAAVARARKAEAAAREKMKKDQAEEDALWSDNDKQIKKKLARKEDRDKKRQAELQRKAENRALAEVEVAEITPKSAVPQKVTAYQLQKIKEKQAETEKEIIQTHLDVPLVENLNRTIDEVVSASGVDAALSALSVQDDSTDRHPERRMAAAFKAFETQRLPQIKKENPNLRLSQLKQLLRKEWQKSPENPLNKIQHED</sequence>
<evidence type="ECO:0000256" key="5">
    <source>
        <dbReference type="SAM" id="MobiDB-lite"/>
    </source>
</evidence>
<evidence type="ECO:0000256" key="1">
    <source>
        <dbReference type="ARBA" id="ARBA00004214"/>
    </source>
</evidence>
<keyword evidence="4" id="KW-0238">DNA-binding</keyword>
<dbReference type="InterPro" id="IPR036910">
    <property type="entry name" value="HMG_box_dom_sf"/>
</dbReference>
<dbReference type="PROSITE" id="PS50118">
    <property type="entry name" value="HMG_BOX_2"/>
    <property type="match status" value="1"/>
</dbReference>
<evidence type="ECO:0000256" key="3">
    <source>
        <dbReference type="ARBA" id="ARBA00023054"/>
    </source>
</evidence>
<keyword evidence="8" id="KW-1185">Reference proteome</keyword>
<dbReference type="SUPFAM" id="SSF47095">
    <property type="entry name" value="HMG-box"/>
    <property type="match status" value="1"/>
</dbReference>